<dbReference type="Gene3D" id="3.30.200.270">
    <property type="match status" value="1"/>
</dbReference>
<evidence type="ECO:0000313" key="4">
    <source>
        <dbReference type="EMBL" id="ACL57273.1"/>
    </source>
</evidence>
<feature type="domain" description="TTHB210-like" evidence="3">
    <location>
        <begin position="112"/>
        <end position="151"/>
    </location>
</feature>
<name>B8IA45_METNO</name>
<sequence>MVLLPLVFSAMLSSVACVNAQERQICIKSYDLSAANVAWTRLKSKRQSVRYRRRDHQHFRRSHKRPNERRMSEQQGYRKVSSLVNLPSFLPGIGVLYVRPETLPVGPFRAFDRQDRLVSTIYMIPIEDFENKKTFDLQRPAGKGDHVTMYFNAGHAGVEMPHYHIVIWHVSKKDEARVAP</sequence>
<dbReference type="InterPro" id="IPR040832">
    <property type="entry name" value="TTHB210-like_dom"/>
</dbReference>
<dbReference type="InterPro" id="IPR033786">
    <property type="entry name" value="TTHB210-like"/>
</dbReference>
<dbReference type="CDD" id="cd11669">
    <property type="entry name" value="TTHB210-like"/>
    <property type="match status" value="1"/>
</dbReference>
<protein>
    <recommendedName>
        <fullName evidence="3">TTHB210-like domain-containing protein</fullName>
    </recommendedName>
</protein>
<gene>
    <name evidence="4" type="ordered locus">Mnod_2297</name>
</gene>
<dbReference type="eggNOG" id="ENOG5032TNM">
    <property type="taxonomic scope" value="Bacteria"/>
</dbReference>
<feature type="region of interest" description="Disordered" evidence="1">
    <location>
        <begin position="50"/>
        <end position="74"/>
    </location>
</feature>
<dbReference type="KEGG" id="mno:Mnod_2297"/>
<feature type="signal peptide" evidence="2">
    <location>
        <begin position="1"/>
        <end position="20"/>
    </location>
</feature>
<evidence type="ECO:0000259" key="3">
    <source>
        <dbReference type="Pfam" id="PF18197"/>
    </source>
</evidence>
<keyword evidence="5" id="KW-1185">Reference proteome</keyword>
<feature type="chain" id="PRO_5002874378" description="TTHB210-like domain-containing protein" evidence="2">
    <location>
        <begin position="21"/>
        <end position="180"/>
    </location>
</feature>
<feature type="compositionally biased region" description="Basic residues" evidence="1">
    <location>
        <begin position="50"/>
        <end position="67"/>
    </location>
</feature>
<proteinExistence type="predicted"/>
<evidence type="ECO:0000256" key="1">
    <source>
        <dbReference type="SAM" id="MobiDB-lite"/>
    </source>
</evidence>
<dbReference type="OrthoDB" id="33583at2"/>
<accession>B8IA45</accession>
<organism evidence="4 5">
    <name type="scientific">Methylobacterium nodulans (strain LMG 21967 / CNCM I-2342 / ORS 2060)</name>
    <dbReference type="NCBI Taxonomy" id="460265"/>
    <lineage>
        <taxon>Bacteria</taxon>
        <taxon>Pseudomonadati</taxon>
        <taxon>Pseudomonadota</taxon>
        <taxon>Alphaproteobacteria</taxon>
        <taxon>Hyphomicrobiales</taxon>
        <taxon>Methylobacteriaceae</taxon>
        <taxon>Methylobacterium</taxon>
    </lineage>
</organism>
<dbReference type="Proteomes" id="UP000008207">
    <property type="component" value="Chromosome"/>
</dbReference>
<evidence type="ECO:0000313" key="5">
    <source>
        <dbReference type="Proteomes" id="UP000008207"/>
    </source>
</evidence>
<dbReference type="AlphaFoldDB" id="B8IA45"/>
<dbReference type="EMBL" id="CP001349">
    <property type="protein sequence ID" value="ACL57273.1"/>
    <property type="molecule type" value="Genomic_DNA"/>
</dbReference>
<keyword evidence="2" id="KW-0732">Signal</keyword>
<reference evidence="4 5" key="1">
    <citation type="submission" date="2009-01" db="EMBL/GenBank/DDBJ databases">
        <title>Complete sequence of chromosome of Methylobacterium nodulans ORS 2060.</title>
        <authorList>
            <consortium name="US DOE Joint Genome Institute"/>
            <person name="Lucas S."/>
            <person name="Copeland A."/>
            <person name="Lapidus A."/>
            <person name="Glavina del Rio T."/>
            <person name="Dalin E."/>
            <person name="Tice H."/>
            <person name="Bruce D."/>
            <person name="Goodwin L."/>
            <person name="Pitluck S."/>
            <person name="Sims D."/>
            <person name="Brettin T."/>
            <person name="Detter J.C."/>
            <person name="Han C."/>
            <person name="Larimer F."/>
            <person name="Land M."/>
            <person name="Hauser L."/>
            <person name="Kyrpides N."/>
            <person name="Ivanova N."/>
            <person name="Marx C.J."/>
            <person name="Richardson P."/>
        </authorList>
    </citation>
    <scope>NUCLEOTIDE SEQUENCE [LARGE SCALE GENOMIC DNA]</scope>
    <source>
        <strain evidence="5">LMG 21967 / CNCM I-2342 / ORS 2060</strain>
    </source>
</reference>
<dbReference type="Pfam" id="PF18197">
    <property type="entry name" value="TTHB210-like"/>
    <property type="match status" value="1"/>
</dbReference>
<dbReference type="HOGENOM" id="CLU_1494595_0_0_5"/>
<evidence type="ECO:0000256" key="2">
    <source>
        <dbReference type="SAM" id="SignalP"/>
    </source>
</evidence>